<protein>
    <recommendedName>
        <fullName evidence="3">Secreted protein</fullName>
    </recommendedName>
</protein>
<organism evidence="2">
    <name type="scientific">Cacopsylla melanoneura</name>
    <dbReference type="NCBI Taxonomy" id="428564"/>
    <lineage>
        <taxon>Eukaryota</taxon>
        <taxon>Metazoa</taxon>
        <taxon>Ecdysozoa</taxon>
        <taxon>Arthropoda</taxon>
        <taxon>Hexapoda</taxon>
        <taxon>Insecta</taxon>
        <taxon>Pterygota</taxon>
        <taxon>Neoptera</taxon>
        <taxon>Paraneoptera</taxon>
        <taxon>Hemiptera</taxon>
        <taxon>Sternorrhyncha</taxon>
        <taxon>Psylloidea</taxon>
        <taxon>Psyllidae</taxon>
        <taxon>Psyllinae</taxon>
        <taxon>Cacopsylla</taxon>
    </lineage>
</organism>
<accession>A0A8D9B6U9</accession>
<name>A0A8D9B6U9_9HEMI</name>
<evidence type="ECO:0000313" key="2">
    <source>
        <dbReference type="EMBL" id="CAG6777580.1"/>
    </source>
</evidence>
<evidence type="ECO:0000256" key="1">
    <source>
        <dbReference type="SAM" id="SignalP"/>
    </source>
</evidence>
<dbReference type="AlphaFoldDB" id="A0A8D9B6U9"/>
<dbReference type="EMBL" id="HBUF01606083">
    <property type="protein sequence ID" value="CAG6777580.1"/>
    <property type="molecule type" value="Transcribed_RNA"/>
</dbReference>
<sequence>MLIEWHILLVCTCNGFLLIDSVTHSSTCNTFCLCSALISSGRYISNHHFTNCSSVRRPLHICASLFWNILQKPPFILEHLPKSSKGIWCPPNFCHIPNSNFNDYWLSSIWLGW</sequence>
<feature type="signal peptide" evidence="1">
    <location>
        <begin position="1"/>
        <end position="15"/>
    </location>
</feature>
<evidence type="ECO:0008006" key="3">
    <source>
        <dbReference type="Google" id="ProtNLM"/>
    </source>
</evidence>
<dbReference type="EMBL" id="HBUF01227100">
    <property type="protein sequence ID" value="CAG6671888.1"/>
    <property type="molecule type" value="Transcribed_RNA"/>
</dbReference>
<reference evidence="2" key="1">
    <citation type="submission" date="2021-05" db="EMBL/GenBank/DDBJ databases">
        <authorList>
            <person name="Alioto T."/>
            <person name="Alioto T."/>
            <person name="Gomez Garrido J."/>
        </authorList>
    </citation>
    <scope>NUCLEOTIDE SEQUENCE</scope>
</reference>
<proteinExistence type="predicted"/>
<keyword evidence="1" id="KW-0732">Signal</keyword>
<feature type="chain" id="PRO_5036262851" description="Secreted protein" evidence="1">
    <location>
        <begin position="16"/>
        <end position="113"/>
    </location>
</feature>